<proteinExistence type="inferred from homology"/>
<evidence type="ECO:0000313" key="8">
    <source>
        <dbReference type="WBParaSite" id="HNAJ_0000866801-mRNA-1"/>
    </source>
</evidence>
<gene>
    <name evidence="6" type="ORF">HNAJ_LOCUS8664</name>
</gene>
<accession>A0A0R3TMU8</accession>
<dbReference type="Gene3D" id="1.20.58.900">
    <property type="match status" value="1"/>
</dbReference>
<reference evidence="8" key="1">
    <citation type="submission" date="2017-02" db="UniProtKB">
        <authorList>
            <consortium name="WormBaseParasite"/>
        </authorList>
    </citation>
    <scope>IDENTIFICATION</scope>
</reference>
<dbReference type="Pfam" id="PF02759">
    <property type="entry name" value="RUN"/>
    <property type="match status" value="1"/>
</dbReference>
<dbReference type="Proteomes" id="UP000278807">
    <property type="component" value="Unassembled WGS sequence"/>
</dbReference>
<dbReference type="OrthoDB" id="10029904at2759"/>
<keyword evidence="7" id="KW-1185">Reference proteome</keyword>
<feature type="domain" description="RUN" evidence="5">
    <location>
        <begin position="1"/>
        <end position="111"/>
    </location>
</feature>
<organism evidence="8">
    <name type="scientific">Rodentolepis nana</name>
    <name type="common">Dwarf tapeworm</name>
    <name type="synonym">Hymenolepis nana</name>
    <dbReference type="NCBI Taxonomy" id="102285"/>
    <lineage>
        <taxon>Eukaryota</taxon>
        <taxon>Metazoa</taxon>
        <taxon>Spiralia</taxon>
        <taxon>Lophotrochozoa</taxon>
        <taxon>Platyhelminthes</taxon>
        <taxon>Cestoda</taxon>
        <taxon>Eucestoda</taxon>
        <taxon>Cyclophyllidea</taxon>
        <taxon>Hymenolepididae</taxon>
        <taxon>Rodentolepis</taxon>
    </lineage>
</organism>
<evidence type="ECO:0000256" key="3">
    <source>
        <dbReference type="SAM" id="Coils"/>
    </source>
</evidence>
<dbReference type="PANTHER" id="PTHR46251:SF3">
    <property type="entry name" value="RUN DOMAIN-CONTAINING PROTEIN"/>
    <property type="match status" value="1"/>
</dbReference>
<evidence type="ECO:0000313" key="7">
    <source>
        <dbReference type="Proteomes" id="UP000278807"/>
    </source>
</evidence>
<evidence type="ECO:0000256" key="1">
    <source>
        <dbReference type="ARBA" id="ARBA00023054"/>
    </source>
</evidence>
<protein>
    <submittedName>
        <fullName evidence="8">RUN domain-containing protein</fullName>
    </submittedName>
</protein>
<dbReference type="PANTHER" id="PTHR46251">
    <property type="entry name" value="RUN DOMAIN-CONTAINING 3 PROTEIN RUNDC3"/>
    <property type="match status" value="1"/>
</dbReference>
<feature type="region of interest" description="Disordered" evidence="4">
    <location>
        <begin position="583"/>
        <end position="607"/>
    </location>
</feature>
<dbReference type="SUPFAM" id="SSF140741">
    <property type="entry name" value="RUN domain-like"/>
    <property type="match status" value="1"/>
</dbReference>
<reference evidence="6 7" key="2">
    <citation type="submission" date="2018-11" db="EMBL/GenBank/DDBJ databases">
        <authorList>
            <consortium name="Pathogen Informatics"/>
        </authorList>
    </citation>
    <scope>NUCLEOTIDE SEQUENCE [LARGE SCALE GENOMIC DNA]</scope>
</reference>
<evidence type="ECO:0000256" key="4">
    <source>
        <dbReference type="SAM" id="MobiDB-lite"/>
    </source>
</evidence>
<sequence length="607" mass="67970">MIFVEPFKWRKDGKVWAWVSHICEKMPHSCVPLVNSLDNLHNGLPKLRAFLRLALQSKRLHLYLDASLNSTDVIKHLYKPTSVLLSQKIHRVVSASIDLQYSDFCFDMRNPGLNFPYIEQIDIAYLLRFQHSLKNFNSTPLSNGMCTTCQDFALKADTCFEQKKYLEDVIRDTNNHLVNYKNEVTRLSRDNQRLRTAFEQLQTKIVLLHEEYTTKAHNQRPRSLTLSWPDPSPHRRSRSPVDWTALEATEALDCRWSLDDFSPPSLLGIRSPKQLSNEFNSSTYPPDDGFDSTAIEATEDLDYFDLIRENCPPSLLSPDPSSNFPLQVECPQLQNLQFVVGEQKASECPEIYRLPTTVEEESASALQDDLSGQLDLSQCSVTIRPSNTNFRARFSVPKTSGHGSYLRRIPQPMDLLSELQATDSSFPLTGLSNAESCAGGCVDCIDETEGACSTSDQVSDIVNEVSSRENLECGSGGDHMHEEDDMGYYRGGGHRNDGYCTTTTASSSRNTVVTSTSTIRPANSCSSLASPSSVYEADSSVETPTVPFRRSSSDLLVKASATNPINGGIPGECCERFMIPPRRRATFTTPPPRMFRHTTTKDQELNG</sequence>
<dbReference type="WBParaSite" id="HNAJ_0000866801-mRNA-1">
    <property type="protein sequence ID" value="HNAJ_0000866801-mRNA-1"/>
    <property type="gene ID" value="HNAJ_0000866801"/>
</dbReference>
<comment type="similarity">
    <text evidence="2">Belongs to the RUNDC3 family.</text>
</comment>
<dbReference type="InterPro" id="IPR004012">
    <property type="entry name" value="Run_dom"/>
</dbReference>
<keyword evidence="1 3" id="KW-0175">Coiled coil</keyword>
<dbReference type="AlphaFoldDB" id="A0A0R3TMU8"/>
<evidence type="ECO:0000259" key="5">
    <source>
        <dbReference type="PROSITE" id="PS50826"/>
    </source>
</evidence>
<dbReference type="InterPro" id="IPR047340">
    <property type="entry name" value="RUNDC3A_B"/>
</dbReference>
<dbReference type="STRING" id="102285.A0A0R3TMU8"/>
<evidence type="ECO:0000256" key="2">
    <source>
        <dbReference type="ARBA" id="ARBA00034727"/>
    </source>
</evidence>
<name>A0A0R3TMU8_RODNA</name>
<dbReference type="EMBL" id="UZAE01012352">
    <property type="protein sequence ID" value="VDO04708.1"/>
    <property type="molecule type" value="Genomic_DNA"/>
</dbReference>
<evidence type="ECO:0000313" key="6">
    <source>
        <dbReference type="EMBL" id="VDO04708.1"/>
    </source>
</evidence>
<feature type="region of interest" description="Disordered" evidence="4">
    <location>
        <begin position="218"/>
        <end position="240"/>
    </location>
</feature>
<dbReference type="PROSITE" id="PS50826">
    <property type="entry name" value="RUN"/>
    <property type="match status" value="1"/>
</dbReference>
<dbReference type="InterPro" id="IPR037213">
    <property type="entry name" value="Run_dom_sf"/>
</dbReference>
<feature type="coiled-coil region" evidence="3">
    <location>
        <begin position="170"/>
        <end position="211"/>
    </location>
</feature>